<dbReference type="Proteomes" id="UP001146120">
    <property type="component" value="Unassembled WGS sequence"/>
</dbReference>
<dbReference type="PANTHER" id="PTHR40866">
    <property type="entry name" value="BED-TYPE DOMAIN-CONTAINING PROTEIN"/>
    <property type="match status" value="1"/>
</dbReference>
<accession>A0AAV2ZAZ6</accession>
<name>A0AAV2ZAZ6_9STRA</name>
<sequence length="141" mass="15643">MVARYIALMGPSEILIASIERHELVPLLLFTDENDAIHALHADTSNLEVVTKLLQDFKLTLSGARKAFDRVMKAYPEMSEKLRPDADIVNNVALESGMVKIIRGEKLSIREAAECKQFEVGPSVHVETDKPPSFLASALKK</sequence>
<dbReference type="PANTHER" id="PTHR40866:SF1">
    <property type="entry name" value="BED-TYPE DOMAIN-CONTAINING PROTEIN"/>
    <property type="match status" value="1"/>
</dbReference>
<comment type="caution">
    <text evidence="1">The sequence shown here is derived from an EMBL/GenBank/DDBJ whole genome shotgun (WGS) entry which is preliminary data.</text>
</comment>
<dbReference type="AlphaFoldDB" id="A0AAV2ZAZ6"/>
<keyword evidence="2" id="KW-1185">Reference proteome</keyword>
<evidence type="ECO:0000313" key="1">
    <source>
        <dbReference type="EMBL" id="DBA01775.1"/>
    </source>
</evidence>
<evidence type="ECO:0000313" key="2">
    <source>
        <dbReference type="Proteomes" id="UP001146120"/>
    </source>
</evidence>
<proteinExistence type="predicted"/>
<organism evidence="1 2">
    <name type="scientific">Lagenidium giganteum</name>
    <dbReference type="NCBI Taxonomy" id="4803"/>
    <lineage>
        <taxon>Eukaryota</taxon>
        <taxon>Sar</taxon>
        <taxon>Stramenopiles</taxon>
        <taxon>Oomycota</taxon>
        <taxon>Peronosporomycetes</taxon>
        <taxon>Pythiales</taxon>
        <taxon>Pythiaceae</taxon>
    </lineage>
</organism>
<reference evidence="1" key="2">
    <citation type="journal article" date="2023" name="Microbiol Resour">
        <title>Decontamination and Annotation of the Draft Genome Sequence of the Oomycete Lagenidium giganteum ARSEF 373.</title>
        <authorList>
            <person name="Morgan W.R."/>
            <person name="Tartar A."/>
        </authorList>
    </citation>
    <scope>NUCLEOTIDE SEQUENCE</scope>
    <source>
        <strain evidence="1">ARSEF 373</strain>
    </source>
</reference>
<reference evidence="1" key="1">
    <citation type="submission" date="2022-11" db="EMBL/GenBank/DDBJ databases">
        <authorList>
            <person name="Morgan W.R."/>
            <person name="Tartar A."/>
        </authorList>
    </citation>
    <scope>NUCLEOTIDE SEQUENCE</scope>
    <source>
        <strain evidence="1">ARSEF 373</strain>
    </source>
</reference>
<dbReference type="EMBL" id="DAKRPA010000042">
    <property type="protein sequence ID" value="DBA01775.1"/>
    <property type="molecule type" value="Genomic_DNA"/>
</dbReference>
<protein>
    <submittedName>
        <fullName evidence="1">Uncharacterized protein</fullName>
    </submittedName>
</protein>
<gene>
    <name evidence="1" type="ORF">N0F65_010185</name>
</gene>